<feature type="transmembrane region" description="Helical" evidence="6">
    <location>
        <begin position="89"/>
        <end position="108"/>
    </location>
</feature>
<evidence type="ECO:0000313" key="9">
    <source>
        <dbReference type="Proteomes" id="UP001218638"/>
    </source>
</evidence>
<dbReference type="SUPFAM" id="SSF51306">
    <property type="entry name" value="LexA/Signal peptidase"/>
    <property type="match status" value="1"/>
</dbReference>
<name>A0AAF0CRT8_9BACT</name>
<dbReference type="PROSITE" id="PS00760">
    <property type="entry name" value="SPASE_I_2"/>
    <property type="match status" value="1"/>
</dbReference>
<keyword evidence="5 6" id="KW-0378">Hydrolase</keyword>
<organism evidence="8 9">
    <name type="scientific">Synoicihabitans lomoniglobus</name>
    <dbReference type="NCBI Taxonomy" id="2909285"/>
    <lineage>
        <taxon>Bacteria</taxon>
        <taxon>Pseudomonadati</taxon>
        <taxon>Verrucomicrobiota</taxon>
        <taxon>Opitutia</taxon>
        <taxon>Opitutales</taxon>
        <taxon>Opitutaceae</taxon>
        <taxon>Synoicihabitans</taxon>
    </lineage>
</organism>
<sequence length="416" mass="47076">MFGPFASVQRKMRQNATNWLELAEKVEHYRRDVLSASDLRELQDQQCTVKQQLKSKANASDLKLSIERLEGTLRKSGGTLYPKRSSVEYVEFFLVAAIVILGIRAYFFQPFKIPTNSMWPSYSGMTGAVYPDEADEPGMIGQAFNFVTQMAQPRRVDAPVAGEVRVPVVRVNEKRNYVPYRTVRGKKWFVVPTNLREYELYVDDEKVSVRVPADFDLERVLLDSYFDGVETFPLPASIPVGKGVLLPTGKQVEEGDRVLAFDILTGDWLFVDRISYHFVKPSIGDGFVFRTDNIPRLHAMMPGPNEQYYIKRLVGAPGDTLEIREPVLYRNGEPIEGSDAFAKNAERVEKYPGYRYEGDMGPGQTLTVPEGQYMAFGDNSASSLDGRYWGGVPEADVAGRPLIIYYPFTKRWGRSP</sequence>
<dbReference type="InterPro" id="IPR000223">
    <property type="entry name" value="Pept_S26A_signal_pept_1"/>
</dbReference>
<dbReference type="PANTHER" id="PTHR43390:SF1">
    <property type="entry name" value="CHLOROPLAST PROCESSING PEPTIDASE"/>
    <property type="match status" value="1"/>
</dbReference>
<dbReference type="KEGG" id="slom:PXH66_08365"/>
<evidence type="ECO:0000256" key="4">
    <source>
        <dbReference type="ARBA" id="ARBA00019232"/>
    </source>
</evidence>
<gene>
    <name evidence="8" type="primary">lepB</name>
    <name evidence="8" type="ORF">PXH66_08365</name>
</gene>
<comment type="subcellular location">
    <subcellularLocation>
        <location evidence="6">Membrane</location>
        <topology evidence="6">Single-pass type II membrane protein</topology>
    </subcellularLocation>
</comment>
<dbReference type="GO" id="GO:0006465">
    <property type="term" value="P:signal peptide processing"/>
    <property type="evidence" value="ECO:0007669"/>
    <property type="project" value="InterPro"/>
</dbReference>
<proteinExistence type="inferred from homology"/>
<dbReference type="AlphaFoldDB" id="A0AAF0CRT8"/>
<dbReference type="Pfam" id="PF10502">
    <property type="entry name" value="Peptidase_S26"/>
    <property type="match status" value="1"/>
</dbReference>
<dbReference type="EC" id="3.4.21.89" evidence="3 6"/>
<feature type="domain" description="Peptidase S26" evidence="7">
    <location>
        <begin position="264"/>
        <end position="405"/>
    </location>
</feature>
<dbReference type="CDD" id="cd06530">
    <property type="entry name" value="S26_SPase_I"/>
    <property type="match status" value="1"/>
</dbReference>
<accession>A0AAF0CRT8</accession>
<dbReference type="RefSeq" id="WP_330929613.1">
    <property type="nucleotide sequence ID" value="NZ_CP119075.1"/>
</dbReference>
<keyword evidence="9" id="KW-1185">Reference proteome</keyword>
<dbReference type="InterPro" id="IPR036286">
    <property type="entry name" value="LexA/Signal_pep-like_sf"/>
</dbReference>
<keyword evidence="6" id="KW-1133">Transmembrane helix</keyword>
<evidence type="ECO:0000256" key="1">
    <source>
        <dbReference type="ARBA" id="ARBA00000677"/>
    </source>
</evidence>
<dbReference type="Proteomes" id="UP001218638">
    <property type="component" value="Chromosome"/>
</dbReference>
<dbReference type="InterPro" id="IPR019533">
    <property type="entry name" value="Peptidase_S26"/>
</dbReference>
<evidence type="ECO:0000256" key="5">
    <source>
        <dbReference type="ARBA" id="ARBA00022801"/>
    </source>
</evidence>
<dbReference type="PRINTS" id="PR00727">
    <property type="entry name" value="LEADERPTASE"/>
</dbReference>
<keyword evidence="6" id="KW-0645">Protease</keyword>
<dbReference type="GO" id="GO:0016020">
    <property type="term" value="C:membrane"/>
    <property type="evidence" value="ECO:0007669"/>
    <property type="project" value="UniProtKB-SubCell"/>
</dbReference>
<keyword evidence="6" id="KW-0472">Membrane</keyword>
<dbReference type="GO" id="GO:0009003">
    <property type="term" value="F:signal peptidase activity"/>
    <property type="evidence" value="ECO:0007669"/>
    <property type="project" value="UniProtKB-EC"/>
</dbReference>
<protein>
    <recommendedName>
        <fullName evidence="4 6">Signal peptidase I</fullName>
        <ecNumber evidence="3 6">3.4.21.89</ecNumber>
    </recommendedName>
</protein>
<evidence type="ECO:0000259" key="7">
    <source>
        <dbReference type="Pfam" id="PF10502"/>
    </source>
</evidence>
<dbReference type="GO" id="GO:0004252">
    <property type="term" value="F:serine-type endopeptidase activity"/>
    <property type="evidence" value="ECO:0007669"/>
    <property type="project" value="InterPro"/>
</dbReference>
<dbReference type="InterPro" id="IPR019757">
    <property type="entry name" value="Pept_S26A_signal_pept_1_Lys-AS"/>
</dbReference>
<keyword evidence="6" id="KW-0812">Transmembrane</keyword>
<dbReference type="NCBIfam" id="TIGR02227">
    <property type="entry name" value="sigpep_I_bact"/>
    <property type="match status" value="1"/>
</dbReference>
<evidence type="ECO:0000256" key="3">
    <source>
        <dbReference type="ARBA" id="ARBA00013208"/>
    </source>
</evidence>
<comment type="catalytic activity">
    <reaction evidence="1 6">
        <text>Cleavage of hydrophobic, N-terminal signal or leader sequences from secreted and periplasmic proteins.</text>
        <dbReference type="EC" id="3.4.21.89"/>
    </reaction>
</comment>
<comment type="similarity">
    <text evidence="2 6">Belongs to the peptidase S26 family.</text>
</comment>
<evidence type="ECO:0000256" key="6">
    <source>
        <dbReference type="RuleBase" id="RU362042"/>
    </source>
</evidence>
<reference evidence="8" key="1">
    <citation type="submission" date="2023-03" db="EMBL/GenBank/DDBJ databases">
        <title>Lomoglobus Profundus gen. nov., sp. nov., a novel member of the phylum Verrucomicrobia, isolated from deep-marine sediment of South China Sea.</title>
        <authorList>
            <person name="Ahmad T."/>
            <person name="Ishaq S.E."/>
            <person name="Wang F."/>
        </authorList>
    </citation>
    <scope>NUCLEOTIDE SEQUENCE</scope>
    <source>
        <strain evidence="8">LMO-M01</strain>
    </source>
</reference>
<evidence type="ECO:0000313" key="8">
    <source>
        <dbReference type="EMBL" id="WED66862.1"/>
    </source>
</evidence>
<dbReference type="PANTHER" id="PTHR43390">
    <property type="entry name" value="SIGNAL PEPTIDASE I"/>
    <property type="match status" value="1"/>
</dbReference>
<dbReference type="Gene3D" id="2.10.109.10">
    <property type="entry name" value="Umud Fragment, subunit A"/>
    <property type="match status" value="1"/>
</dbReference>
<dbReference type="EMBL" id="CP119075">
    <property type="protein sequence ID" value="WED66862.1"/>
    <property type="molecule type" value="Genomic_DNA"/>
</dbReference>
<evidence type="ECO:0000256" key="2">
    <source>
        <dbReference type="ARBA" id="ARBA00009370"/>
    </source>
</evidence>